<dbReference type="EMBL" id="UGIX01000001">
    <property type="protein sequence ID" value="STP65722.1"/>
    <property type="molecule type" value="Genomic_DNA"/>
</dbReference>
<gene>
    <name evidence="2" type="ORF">NCTC13379_01756</name>
    <name evidence="3" type="ORF">NCTC13379_03587</name>
</gene>
<proteinExistence type="predicted"/>
<dbReference type="Proteomes" id="UP000254396">
    <property type="component" value="Unassembled WGS sequence"/>
</dbReference>
<name>A0AAX2KUS4_ENTFL</name>
<evidence type="ECO:0000313" key="4">
    <source>
        <dbReference type="Proteomes" id="UP000254396"/>
    </source>
</evidence>
<evidence type="ECO:0000313" key="3">
    <source>
        <dbReference type="EMBL" id="STQ83142.1"/>
    </source>
</evidence>
<dbReference type="RefSeq" id="WP_002359987.1">
    <property type="nucleotide sequence ID" value="NZ_AP026714.1"/>
</dbReference>
<organism evidence="3 4">
    <name type="scientific">Enterococcus faecalis</name>
    <name type="common">Streptococcus faecalis</name>
    <dbReference type="NCBI Taxonomy" id="1351"/>
    <lineage>
        <taxon>Bacteria</taxon>
        <taxon>Bacillati</taxon>
        <taxon>Bacillota</taxon>
        <taxon>Bacilli</taxon>
        <taxon>Lactobacillales</taxon>
        <taxon>Enterococcaceae</taxon>
        <taxon>Enterococcus</taxon>
    </lineage>
</organism>
<protein>
    <submittedName>
        <fullName evidence="3">Uncharacterized protein</fullName>
    </submittedName>
</protein>
<dbReference type="EMBL" id="UGIX01000006">
    <property type="protein sequence ID" value="STQ83142.1"/>
    <property type="molecule type" value="Genomic_DNA"/>
</dbReference>
<evidence type="ECO:0000313" key="2">
    <source>
        <dbReference type="EMBL" id="STP65722.1"/>
    </source>
</evidence>
<feature type="compositionally biased region" description="Polar residues" evidence="1">
    <location>
        <begin position="100"/>
        <end position="117"/>
    </location>
</feature>
<sequence length="230" mass="25892">MMNYDDALIKVAERTQNNRKQNRQDTMQRRHQVTEIYGQEYTAQGDSNTPAIVYLPVSKDLVYHEVMELQIRISGFEMPVKGGETTNASLKLTNTRLEIGSTNIPPNNHSHSLSPNPHTHELNPNPHSHSLSAGIQTFPSTATEFRLEISGVDITDAIKLEYPSNWIDGNGVFPKSDDGLLHYNLLGILPHLQPWQQNVILSSGLKEIKIYGNGVFKATVAEFFKFSHRN</sequence>
<dbReference type="AlphaFoldDB" id="A0AAX2KUS4"/>
<comment type="caution">
    <text evidence="3">The sequence shown here is derived from an EMBL/GenBank/DDBJ whole genome shotgun (WGS) entry which is preliminary data.</text>
</comment>
<reference evidence="3 4" key="1">
    <citation type="submission" date="2018-06" db="EMBL/GenBank/DDBJ databases">
        <authorList>
            <consortium name="Pathogen Informatics"/>
            <person name="Doyle S."/>
        </authorList>
    </citation>
    <scope>NUCLEOTIDE SEQUENCE [LARGE SCALE GENOMIC DNA]</scope>
    <source>
        <strain evidence="3 4">NCTC13379</strain>
    </source>
</reference>
<evidence type="ECO:0000256" key="1">
    <source>
        <dbReference type="SAM" id="MobiDB-lite"/>
    </source>
</evidence>
<accession>A0AAX2KUS4</accession>
<feature type="region of interest" description="Disordered" evidence="1">
    <location>
        <begin position="100"/>
        <end position="123"/>
    </location>
</feature>